<dbReference type="Gene3D" id="1.20.1510.10">
    <property type="entry name" value="Cation efflux protein transmembrane domain"/>
    <property type="match status" value="1"/>
</dbReference>
<evidence type="ECO:0000256" key="4">
    <source>
        <dbReference type="ARBA" id="ARBA00022989"/>
    </source>
</evidence>
<proteinExistence type="predicted"/>
<dbReference type="InterPro" id="IPR058533">
    <property type="entry name" value="Cation_efflux_TM"/>
</dbReference>
<keyword evidence="2" id="KW-0813">Transport</keyword>
<feature type="non-terminal residue" evidence="7">
    <location>
        <position position="195"/>
    </location>
</feature>
<dbReference type="InterPro" id="IPR027469">
    <property type="entry name" value="Cation_efflux_TMD_sf"/>
</dbReference>
<protein>
    <recommendedName>
        <fullName evidence="6">Cation efflux protein transmembrane domain-containing protein</fullName>
    </recommendedName>
</protein>
<name>A0A699YQI1_HAELA</name>
<dbReference type="GO" id="GO:0005783">
    <property type="term" value="C:endoplasmic reticulum"/>
    <property type="evidence" value="ECO:0007669"/>
    <property type="project" value="TreeGrafter"/>
</dbReference>
<reference evidence="7 8" key="1">
    <citation type="submission" date="2020-02" db="EMBL/GenBank/DDBJ databases">
        <title>Draft genome sequence of Haematococcus lacustris strain NIES-144.</title>
        <authorList>
            <person name="Morimoto D."/>
            <person name="Nakagawa S."/>
            <person name="Yoshida T."/>
            <person name="Sawayama S."/>
        </authorList>
    </citation>
    <scope>NUCLEOTIDE SEQUENCE [LARGE SCALE GENOMIC DNA]</scope>
    <source>
        <strain evidence="7 8">NIES-144</strain>
    </source>
</reference>
<dbReference type="GO" id="GO:0008324">
    <property type="term" value="F:monoatomic cation transmembrane transporter activity"/>
    <property type="evidence" value="ECO:0007669"/>
    <property type="project" value="InterPro"/>
</dbReference>
<comment type="caution">
    <text evidence="7">The sequence shown here is derived from an EMBL/GenBank/DDBJ whole genome shotgun (WGS) entry which is preliminary data.</text>
</comment>
<dbReference type="AlphaFoldDB" id="A0A699YQI1"/>
<gene>
    <name evidence="7" type="ORF">HaLaN_07422</name>
</gene>
<dbReference type="Proteomes" id="UP000485058">
    <property type="component" value="Unassembled WGS sequence"/>
</dbReference>
<feature type="domain" description="Cation efflux protein transmembrane" evidence="6">
    <location>
        <begin position="123"/>
        <end position="195"/>
    </location>
</feature>
<dbReference type="PANTHER" id="PTHR13414">
    <property type="entry name" value="HUEL-CATION TRANSPORTER"/>
    <property type="match status" value="1"/>
</dbReference>
<evidence type="ECO:0000313" key="8">
    <source>
        <dbReference type="Proteomes" id="UP000485058"/>
    </source>
</evidence>
<dbReference type="InterPro" id="IPR040177">
    <property type="entry name" value="SLC30A9"/>
</dbReference>
<dbReference type="Pfam" id="PF01545">
    <property type="entry name" value="Cation_efflux"/>
    <property type="match status" value="1"/>
</dbReference>
<dbReference type="EMBL" id="BLLF01000442">
    <property type="protein sequence ID" value="GFH11851.1"/>
    <property type="molecule type" value="Genomic_DNA"/>
</dbReference>
<keyword evidence="4" id="KW-1133">Transmembrane helix</keyword>
<accession>A0A699YQI1</accession>
<keyword evidence="5" id="KW-0472">Membrane</keyword>
<keyword evidence="8" id="KW-1185">Reference proteome</keyword>
<organism evidence="7 8">
    <name type="scientific">Haematococcus lacustris</name>
    <name type="common">Green alga</name>
    <name type="synonym">Haematococcus pluvialis</name>
    <dbReference type="NCBI Taxonomy" id="44745"/>
    <lineage>
        <taxon>Eukaryota</taxon>
        <taxon>Viridiplantae</taxon>
        <taxon>Chlorophyta</taxon>
        <taxon>core chlorophytes</taxon>
        <taxon>Chlorophyceae</taxon>
        <taxon>CS clade</taxon>
        <taxon>Chlamydomonadales</taxon>
        <taxon>Haematococcaceae</taxon>
        <taxon>Haematococcus</taxon>
    </lineage>
</organism>
<dbReference type="GO" id="GO:0006829">
    <property type="term" value="P:zinc ion transport"/>
    <property type="evidence" value="ECO:0007669"/>
    <property type="project" value="InterPro"/>
</dbReference>
<sequence length="195" mass="20930">MPRVAGSFVRSAKVVSAMCSKLRPAASMAPARWGRSLMFPPLDSFSLQPSCKRCIGRQAWPIDESIRREAASGRTSTACGSTGSFAAVYPTDSYDGGQLPAASHTMSSAEKEQMARELHSLNVAITANVLICAAKVWVHLISGSSAMLAEAMHSAADVLNQVLLRVGVKQAMKAPTAQHPYGYMRDRFVWSLISA</sequence>
<comment type="subcellular location">
    <subcellularLocation>
        <location evidence="1">Membrane</location>
        <topology evidence="1">Multi-pass membrane protein</topology>
    </subcellularLocation>
</comment>
<feature type="non-terminal residue" evidence="7">
    <location>
        <position position="1"/>
    </location>
</feature>
<keyword evidence="3" id="KW-0812">Transmembrane</keyword>
<evidence type="ECO:0000256" key="5">
    <source>
        <dbReference type="ARBA" id="ARBA00023136"/>
    </source>
</evidence>
<dbReference type="SUPFAM" id="SSF161111">
    <property type="entry name" value="Cation efflux protein transmembrane domain-like"/>
    <property type="match status" value="1"/>
</dbReference>
<dbReference type="GO" id="GO:0006882">
    <property type="term" value="P:intracellular zinc ion homeostasis"/>
    <property type="evidence" value="ECO:0007669"/>
    <property type="project" value="TreeGrafter"/>
</dbReference>
<dbReference type="GO" id="GO:0016020">
    <property type="term" value="C:membrane"/>
    <property type="evidence" value="ECO:0007669"/>
    <property type="project" value="UniProtKB-SubCell"/>
</dbReference>
<evidence type="ECO:0000256" key="2">
    <source>
        <dbReference type="ARBA" id="ARBA00022448"/>
    </source>
</evidence>
<evidence type="ECO:0000259" key="6">
    <source>
        <dbReference type="Pfam" id="PF01545"/>
    </source>
</evidence>
<evidence type="ECO:0000256" key="3">
    <source>
        <dbReference type="ARBA" id="ARBA00022692"/>
    </source>
</evidence>
<evidence type="ECO:0000313" key="7">
    <source>
        <dbReference type="EMBL" id="GFH11851.1"/>
    </source>
</evidence>
<dbReference type="PANTHER" id="PTHR13414:SF9">
    <property type="entry name" value="PROTON-COUPLED ZINC ANTIPORTER SLC30A9, MITOCHONDRIAL"/>
    <property type="match status" value="1"/>
</dbReference>
<evidence type="ECO:0000256" key="1">
    <source>
        <dbReference type="ARBA" id="ARBA00004141"/>
    </source>
</evidence>